<keyword evidence="1" id="KW-0472">Membrane</keyword>
<protein>
    <submittedName>
        <fullName evidence="2">Uncharacterized protein</fullName>
    </submittedName>
</protein>
<feature type="transmembrane region" description="Helical" evidence="1">
    <location>
        <begin position="145"/>
        <end position="170"/>
    </location>
</feature>
<dbReference type="EMBL" id="EQ974169">
    <property type="protein sequence ID" value="EEF32382.1"/>
    <property type="molecule type" value="Genomic_DNA"/>
</dbReference>
<dbReference type="Proteomes" id="UP000008311">
    <property type="component" value="Unassembled WGS sequence"/>
</dbReference>
<proteinExistence type="predicted"/>
<dbReference type="eggNOG" id="ENOG502QQZM">
    <property type="taxonomic scope" value="Eukaryota"/>
</dbReference>
<feature type="transmembrane region" description="Helical" evidence="1">
    <location>
        <begin position="21"/>
        <end position="43"/>
    </location>
</feature>
<keyword evidence="1" id="KW-1133">Transmembrane helix</keyword>
<evidence type="ECO:0000313" key="3">
    <source>
        <dbReference type="Proteomes" id="UP000008311"/>
    </source>
</evidence>
<evidence type="ECO:0000256" key="1">
    <source>
        <dbReference type="SAM" id="Phobius"/>
    </source>
</evidence>
<reference evidence="3" key="1">
    <citation type="journal article" date="2010" name="Nat. Biotechnol.">
        <title>Draft genome sequence of the oilseed species Ricinus communis.</title>
        <authorList>
            <person name="Chan A.P."/>
            <person name="Crabtree J."/>
            <person name="Zhao Q."/>
            <person name="Lorenzi H."/>
            <person name="Orvis J."/>
            <person name="Puiu D."/>
            <person name="Melake-Berhan A."/>
            <person name="Jones K.M."/>
            <person name="Redman J."/>
            <person name="Chen G."/>
            <person name="Cahoon E.B."/>
            <person name="Gedil M."/>
            <person name="Stanke M."/>
            <person name="Haas B.J."/>
            <person name="Wortman J.R."/>
            <person name="Fraser-Liggett C.M."/>
            <person name="Ravel J."/>
            <person name="Rabinowicz P.D."/>
        </authorList>
    </citation>
    <scope>NUCLEOTIDE SEQUENCE [LARGE SCALE GENOMIC DNA]</scope>
    <source>
        <strain evidence="3">cv. Hale</strain>
    </source>
</reference>
<sequence length="285" mass="31941">MEKPAKIIRRSIYTLLKDFHYFTNNPVILLLPFSVSLLLFRSTSSHQSFLVPRLRFLDFNPCQLILSYVFSLPFALSSLIIAKASIIQYLDHKTTISSLYRPLLLTYLCGILLTIIISIAAYVLLLVASYSAEGIFGLSSKNHVFVMALGVVFYMVLTNTMIICNLSLVVAGMDNCNSYKAIQKACLLRKCTNSIALLLAFPINLGLAAIESLFQHRIVRAYHLFGRIDVSMIVEGLLIAYMFSLLIVLDTIICCFFIKSCYSQFELAKQSSPNSDSLQSLDEIA</sequence>
<feature type="transmembrane region" description="Helical" evidence="1">
    <location>
        <begin position="191"/>
        <end position="210"/>
    </location>
</feature>
<dbReference type="AlphaFoldDB" id="B9SVK1"/>
<dbReference type="STRING" id="3988.B9SVK1"/>
<keyword evidence="3" id="KW-1185">Reference proteome</keyword>
<accession>B9SVK1</accession>
<dbReference type="OrthoDB" id="687732at2759"/>
<feature type="transmembrane region" description="Helical" evidence="1">
    <location>
        <begin position="230"/>
        <end position="258"/>
    </location>
</feature>
<dbReference type="PANTHER" id="PTHR33133:SF19">
    <property type="entry name" value="BINDING-PROTEIN-DEPENDENT TRANSPORT SYSTEMS INNER MEMBRANE COMPONENT"/>
    <property type="match status" value="1"/>
</dbReference>
<gene>
    <name evidence="2" type="ORF">RCOM_0538340</name>
</gene>
<feature type="transmembrane region" description="Helical" evidence="1">
    <location>
        <begin position="63"/>
        <end position="82"/>
    </location>
</feature>
<dbReference type="PANTHER" id="PTHR33133">
    <property type="entry name" value="OS08G0107100 PROTEIN-RELATED"/>
    <property type="match status" value="1"/>
</dbReference>
<dbReference type="KEGG" id="rcu:8283438"/>
<evidence type="ECO:0000313" key="2">
    <source>
        <dbReference type="EMBL" id="EEF32382.1"/>
    </source>
</evidence>
<dbReference type="InParanoid" id="B9SVK1"/>
<dbReference type="GO" id="GO:0016020">
    <property type="term" value="C:membrane"/>
    <property type="evidence" value="ECO:0000318"/>
    <property type="project" value="GO_Central"/>
</dbReference>
<feature type="transmembrane region" description="Helical" evidence="1">
    <location>
        <begin position="103"/>
        <end position="125"/>
    </location>
</feature>
<name>B9SVK1_RICCO</name>
<organism evidence="2 3">
    <name type="scientific">Ricinus communis</name>
    <name type="common">Castor bean</name>
    <dbReference type="NCBI Taxonomy" id="3988"/>
    <lineage>
        <taxon>Eukaryota</taxon>
        <taxon>Viridiplantae</taxon>
        <taxon>Streptophyta</taxon>
        <taxon>Embryophyta</taxon>
        <taxon>Tracheophyta</taxon>
        <taxon>Spermatophyta</taxon>
        <taxon>Magnoliopsida</taxon>
        <taxon>eudicotyledons</taxon>
        <taxon>Gunneridae</taxon>
        <taxon>Pentapetalae</taxon>
        <taxon>rosids</taxon>
        <taxon>fabids</taxon>
        <taxon>Malpighiales</taxon>
        <taxon>Euphorbiaceae</taxon>
        <taxon>Acalyphoideae</taxon>
        <taxon>Acalypheae</taxon>
        <taxon>Ricinus</taxon>
    </lineage>
</organism>
<keyword evidence="1" id="KW-0812">Transmembrane</keyword>